<dbReference type="EMBL" id="OU895879">
    <property type="protein sequence ID" value="CAG9809684.1"/>
    <property type="molecule type" value="Genomic_DNA"/>
</dbReference>
<reference evidence="10" key="2">
    <citation type="submission" date="2022-10" db="EMBL/GenBank/DDBJ databases">
        <authorList>
            <consortium name="ENA_rothamsted_submissions"/>
            <consortium name="culmorum"/>
            <person name="King R."/>
        </authorList>
    </citation>
    <scope>NUCLEOTIDE SEQUENCE</scope>
</reference>
<dbReference type="Proteomes" id="UP001153620">
    <property type="component" value="Chromosome 3"/>
</dbReference>
<keyword evidence="11" id="KW-1185">Reference proteome</keyword>
<dbReference type="Pfam" id="PF04178">
    <property type="entry name" value="Got1"/>
    <property type="match status" value="1"/>
</dbReference>
<evidence type="ECO:0000313" key="10">
    <source>
        <dbReference type="EMBL" id="CAG9809684.1"/>
    </source>
</evidence>
<evidence type="ECO:0000313" key="11">
    <source>
        <dbReference type="Proteomes" id="UP001153620"/>
    </source>
</evidence>
<comment type="function">
    <text evidence="1 9">May be involved in fusion of retrograde transport vesicles derived from an endocytic compartment with the Golgi complex.</text>
</comment>
<evidence type="ECO:0000256" key="9">
    <source>
        <dbReference type="RuleBase" id="RU363111"/>
    </source>
</evidence>
<name>A0A9N9S2L7_9DIPT</name>
<feature type="transmembrane region" description="Helical" evidence="9">
    <location>
        <begin position="70"/>
        <end position="95"/>
    </location>
</feature>
<keyword evidence="5 9" id="KW-0653">Protein transport</keyword>
<dbReference type="PANTHER" id="PTHR23137">
    <property type="entry name" value="VESICLE TRANSPORT PROTEIN-RELATED"/>
    <property type="match status" value="1"/>
</dbReference>
<dbReference type="GO" id="GO:0016192">
    <property type="term" value="P:vesicle-mediated transport"/>
    <property type="evidence" value="ECO:0007669"/>
    <property type="project" value="InterPro"/>
</dbReference>
<dbReference type="InterPro" id="IPR011691">
    <property type="entry name" value="Vesicle_transpt_SFT2"/>
</dbReference>
<comment type="subcellular location">
    <subcellularLocation>
        <location evidence="2 9">Membrane</location>
        <topology evidence="2 9">Multi-pass membrane protein</topology>
    </subcellularLocation>
</comment>
<dbReference type="OrthoDB" id="660759at2759"/>
<dbReference type="GO" id="GO:0016020">
    <property type="term" value="C:membrane"/>
    <property type="evidence" value="ECO:0007669"/>
    <property type="project" value="UniProtKB-SubCell"/>
</dbReference>
<keyword evidence="3 9" id="KW-0813">Transport</keyword>
<reference evidence="10" key="1">
    <citation type="submission" date="2022-01" db="EMBL/GenBank/DDBJ databases">
        <authorList>
            <person name="King R."/>
        </authorList>
    </citation>
    <scope>NUCLEOTIDE SEQUENCE</scope>
</reference>
<dbReference type="GO" id="GO:0015031">
    <property type="term" value="P:protein transport"/>
    <property type="evidence" value="ECO:0007669"/>
    <property type="project" value="UniProtKB-KW"/>
</dbReference>
<dbReference type="AlphaFoldDB" id="A0A9N9S2L7"/>
<feature type="transmembrane region" description="Helical" evidence="9">
    <location>
        <begin position="101"/>
        <end position="122"/>
    </location>
</feature>
<dbReference type="PANTHER" id="PTHR23137:SF36">
    <property type="entry name" value="VESICLE TRANSPORT PROTEIN SFT2C"/>
    <property type="match status" value="1"/>
</dbReference>
<dbReference type="GO" id="GO:0005737">
    <property type="term" value="C:cytoplasm"/>
    <property type="evidence" value="ECO:0007669"/>
    <property type="project" value="UniProtKB-ARBA"/>
</dbReference>
<protein>
    <recommendedName>
        <fullName evidence="9">Vesicle transport protein</fullName>
    </recommendedName>
</protein>
<evidence type="ECO:0000256" key="2">
    <source>
        <dbReference type="ARBA" id="ARBA00004141"/>
    </source>
</evidence>
<gene>
    <name evidence="10" type="ORF">CHIRRI_LOCUS12504</name>
</gene>
<dbReference type="GO" id="GO:0012505">
    <property type="term" value="C:endomembrane system"/>
    <property type="evidence" value="ECO:0007669"/>
    <property type="project" value="UniProtKB-ARBA"/>
</dbReference>
<evidence type="ECO:0000256" key="6">
    <source>
        <dbReference type="ARBA" id="ARBA00022989"/>
    </source>
</evidence>
<dbReference type="InterPro" id="IPR007305">
    <property type="entry name" value="Vesicle_transpt_Got1/SFT2"/>
</dbReference>
<evidence type="ECO:0000256" key="8">
    <source>
        <dbReference type="ARBA" id="ARBA00025800"/>
    </source>
</evidence>
<evidence type="ECO:0000256" key="3">
    <source>
        <dbReference type="ARBA" id="ARBA00022448"/>
    </source>
</evidence>
<feature type="transmembrane region" description="Helical" evidence="9">
    <location>
        <begin position="159"/>
        <end position="180"/>
    </location>
</feature>
<keyword evidence="7 9" id="KW-0472">Membrane</keyword>
<evidence type="ECO:0000256" key="7">
    <source>
        <dbReference type="ARBA" id="ARBA00023136"/>
    </source>
</evidence>
<feature type="transmembrane region" description="Helical" evidence="9">
    <location>
        <begin position="134"/>
        <end position="153"/>
    </location>
</feature>
<keyword evidence="4 9" id="KW-0812">Transmembrane</keyword>
<organism evidence="10 11">
    <name type="scientific">Chironomus riparius</name>
    <dbReference type="NCBI Taxonomy" id="315576"/>
    <lineage>
        <taxon>Eukaryota</taxon>
        <taxon>Metazoa</taxon>
        <taxon>Ecdysozoa</taxon>
        <taxon>Arthropoda</taxon>
        <taxon>Hexapoda</taxon>
        <taxon>Insecta</taxon>
        <taxon>Pterygota</taxon>
        <taxon>Neoptera</taxon>
        <taxon>Endopterygota</taxon>
        <taxon>Diptera</taxon>
        <taxon>Nematocera</taxon>
        <taxon>Chironomoidea</taxon>
        <taxon>Chironomidae</taxon>
        <taxon>Chironominae</taxon>
        <taxon>Chironomus</taxon>
    </lineage>
</organism>
<evidence type="ECO:0000256" key="5">
    <source>
        <dbReference type="ARBA" id="ARBA00022927"/>
    </source>
</evidence>
<keyword evidence="6 9" id="KW-1133">Transmembrane helix</keyword>
<accession>A0A9N9S2L7</accession>
<evidence type="ECO:0000256" key="1">
    <source>
        <dbReference type="ARBA" id="ARBA00003566"/>
    </source>
</evidence>
<evidence type="ECO:0000256" key="4">
    <source>
        <dbReference type="ARBA" id="ARBA00022692"/>
    </source>
</evidence>
<sequence length="205" mass="22720">MANLKQDLDEYMLMNEDKKSSSYKIPSFNVKMPKIPFISSESSSSSTTNSWLNDQDDSSCCPKLNRLQRIAACVICIGLGCFCLVLSTFYIPVLVFKARKFALLFTLASCLFIAGFAFLVGLKSLISSMFSKQKLIVSISYTICLILTLYFSMFMQSTALTVLFAVLQIISLSFMLFGIAPKGTSSSFKLFGTLFKHQASSTLPI</sequence>
<comment type="similarity">
    <text evidence="8 9">Belongs to the SFT2 family.</text>
</comment>
<proteinExistence type="inferred from homology"/>